<name>A0A2T9YUZ3_9FUNG</name>
<evidence type="ECO:0000256" key="2">
    <source>
        <dbReference type="ARBA" id="ARBA00005975"/>
    </source>
</evidence>
<gene>
    <name evidence="9" type="ORF">BB559_002480</name>
</gene>
<comment type="similarity">
    <text evidence="2">Belongs to the CDIP1/LITAF family.</text>
</comment>
<evidence type="ECO:0000259" key="8">
    <source>
        <dbReference type="PROSITE" id="PS51837"/>
    </source>
</evidence>
<dbReference type="Proteomes" id="UP000245699">
    <property type="component" value="Unassembled WGS sequence"/>
</dbReference>
<keyword evidence="5 7" id="KW-0472">Membrane</keyword>
<evidence type="ECO:0000313" key="10">
    <source>
        <dbReference type="Proteomes" id="UP000245699"/>
    </source>
</evidence>
<reference evidence="9 10" key="1">
    <citation type="journal article" date="2018" name="MBio">
        <title>Comparative Genomics Reveals the Core Gene Toolbox for the Fungus-Insect Symbiosis.</title>
        <authorList>
            <person name="Wang Y."/>
            <person name="Stata M."/>
            <person name="Wang W."/>
            <person name="Stajich J.E."/>
            <person name="White M.M."/>
            <person name="Moncalvo J.M."/>
        </authorList>
    </citation>
    <scope>NUCLEOTIDE SEQUENCE [LARGE SCALE GENOMIC DNA]</scope>
    <source>
        <strain evidence="9 10">AUS-77-4</strain>
    </source>
</reference>
<evidence type="ECO:0000256" key="6">
    <source>
        <dbReference type="SAM" id="MobiDB-lite"/>
    </source>
</evidence>
<dbReference type="InterPro" id="IPR037519">
    <property type="entry name" value="LITAF_fam"/>
</dbReference>
<evidence type="ECO:0000256" key="1">
    <source>
        <dbReference type="ARBA" id="ARBA00004170"/>
    </source>
</evidence>
<evidence type="ECO:0000256" key="7">
    <source>
        <dbReference type="SAM" id="Phobius"/>
    </source>
</evidence>
<evidence type="ECO:0000256" key="3">
    <source>
        <dbReference type="ARBA" id="ARBA00022723"/>
    </source>
</evidence>
<dbReference type="AlphaFoldDB" id="A0A2T9YUZ3"/>
<dbReference type="SMART" id="SM00714">
    <property type="entry name" value="LITAF"/>
    <property type="match status" value="1"/>
</dbReference>
<accession>A0A2T9YUZ3</accession>
<dbReference type="GO" id="GO:0008270">
    <property type="term" value="F:zinc ion binding"/>
    <property type="evidence" value="ECO:0007669"/>
    <property type="project" value="TreeGrafter"/>
</dbReference>
<organism evidence="9 10">
    <name type="scientific">Furculomyces boomerangus</name>
    <dbReference type="NCBI Taxonomy" id="61424"/>
    <lineage>
        <taxon>Eukaryota</taxon>
        <taxon>Fungi</taxon>
        <taxon>Fungi incertae sedis</taxon>
        <taxon>Zoopagomycota</taxon>
        <taxon>Kickxellomycotina</taxon>
        <taxon>Harpellomycetes</taxon>
        <taxon>Harpellales</taxon>
        <taxon>Harpellaceae</taxon>
        <taxon>Furculomyces</taxon>
    </lineage>
</organism>
<sequence length="139" mass="15564">MRTKEIEAYGEYTQVPQEDSYPEDKSPLYNSADLPPRNPNPVPSNQQPGNYHIQGPLVAKFEGVPVNIICPNCNQNVVTIVKKKHGAKTAFAVIGVGIIFWPLMWVPLVTDYFKKSTYFCPSCNTKLGKQILVQVQTPQ</sequence>
<dbReference type="Pfam" id="PF10601">
    <property type="entry name" value="zf-LITAF-like"/>
    <property type="match status" value="1"/>
</dbReference>
<dbReference type="EMBL" id="MBFT01000158">
    <property type="protein sequence ID" value="PVU96163.1"/>
    <property type="molecule type" value="Genomic_DNA"/>
</dbReference>
<dbReference type="PANTHER" id="PTHR23292">
    <property type="entry name" value="LIPOPOLYSACCHARIDE-INDUCED TUMOR NECROSIS FACTOR-ALPHA FACTOR"/>
    <property type="match status" value="1"/>
</dbReference>
<evidence type="ECO:0000256" key="5">
    <source>
        <dbReference type="ARBA" id="ARBA00023136"/>
    </source>
</evidence>
<dbReference type="GO" id="GO:0016020">
    <property type="term" value="C:membrane"/>
    <property type="evidence" value="ECO:0007669"/>
    <property type="project" value="UniProtKB-SubCell"/>
</dbReference>
<proteinExistence type="inferred from homology"/>
<keyword evidence="4" id="KW-0862">Zinc</keyword>
<dbReference type="OrthoDB" id="5599753at2759"/>
<feature type="transmembrane region" description="Helical" evidence="7">
    <location>
        <begin position="90"/>
        <end position="108"/>
    </location>
</feature>
<keyword evidence="7" id="KW-0812">Transmembrane</keyword>
<keyword evidence="10" id="KW-1185">Reference proteome</keyword>
<dbReference type="STRING" id="61424.A0A2T9YUZ3"/>
<feature type="domain" description="LITAF" evidence="8">
    <location>
        <begin position="49"/>
        <end position="132"/>
    </location>
</feature>
<comment type="subcellular location">
    <subcellularLocation>
        <location evidence="1">Membrane</location>
        <topology evidence="1">Peripheral membrane protein</topology>
    </subcellularLocation>
</comment>
<evidence type="ECO:0000313" key="9">
    <source>
        <dbReference type="EMBL" id="PVU96163.1"/>
    </source>
</evidence>
<keyword evidence="7" id="KW-1133">Transmembrane helix</keyword>
<protein>
    <recommendedName>
        <fullName evidence="8">LITAF domain-containing protein</fullName>
    </recommendedName>
</protein>
<dbReference type="InterPro" id="IPR006629">
    <property type="entry name" value="LITAF"/>
</dbReference>
<comment type="caution">
    <text evidence="9">The sequence shown here is derived from an EMBL/GenBank/DDBJ whole genome shotgun (WGS) entry which is preliminary data.</text>
</comment>
<keyword evidence="3" id="KW-0479">Metal-binding</keyword>
<feature type="region of interest" description="Disordered" evidence="6">
    <location>
        <begin position="1"/>
        <end position="51"/>
    </location>
</feature>
<dbReference type="PROSITE" id="PS51837">
    <property type="entry name" value="LITAF"/>
    <property type="match status" value="1"/>
</dbReference>
<dbReference type="PANTHER" id="PTHR23292:SF6">
    <property type="entry name" value="FI16602P1-RELATED"/>
    <property type="match status" value="1"/>
</dbReference>
<evidence type="ECO:0000256" key="4">
    <source>
        <dbReference type="ARBA" id="ARBA00022833"/>
    </source>
</evidence>